<keyword evidence="2" id="KW-0472">Membrane</keyword>
<protein>
    <submittedName>
        <fullName evidence="3">Uncharacterized protein</fullName>
    </submittedName>
</protein>
<accession>A0A165GUG6</accession>
<feature type="region of interest" description="Disordered" evidence="1">
    <location>
        <begin position="112"/>
        <end position="144"/>
    </location>
</feature>
<dbReference type="InParanoid" id="A0A165GUG6"/>
<proteinExistence type="predicted"/>
<name>A0A165GUG6_EXIGL</name>
<dbReference type="EMBL" id="KV426036">
    <property type="protein sequence ID" value="KZV91027.1"/>
    <property type="molecule type" value="Genomic_DNA"/>
</dbReference>
<gene>
    <name evidence="3" type="ORF">EXIGLDRAFT_105968</name>
</gene>
<keyword evidence="4" id="KW-1185">Reference proteome</keyword>
<evidence type="ECO:0000313" key="3">
    <source>
        <dbReference type="EMBL" id="KZV91027.1"/>
    </source>
</evidence>
<feature type="transmembrane region" description="Helical" evidence="2">
    <location>
        <begin position="65"/>
        <end position="85"/>
    </location>
</feature>
<feature type="compositionally biased region" description="Basic and acidic residues" evidence="1">
    <location>
        <begin position="112"/>
        <end position="123"/>
    </location>
</feature>
<organism evidence="3 4">
    <name type="scientific">Exidia glandulosa HHB12029</name>
    <dbReference type="NCBI Taxonomy" id="1314781"/>
    <lineage>
        <taxon>Eukaryota</taxon>
        <taxon>Fungi</taxon>
        <taxon>Dikarya</taxon>
        <taxon>Basidiomycota</taxon>
        <taxon>Agaricomycotina</taxon>
        <taxon>Agaricomycetes</taxon>
        <taxon>Auriculariales</taxon>
        <taxon>Exidiaceae</taxon>
        <taxon>Exidia</taxon>
    </lineage>
</organism>
<keyword evidence="2" id="KW-1133">Transmembrane helix</keyword>
<dbReference type="AlphaFoldDB" id="A0A165GUG6"/>
<evidence type="ECO:0000256" key="1">
    <source>
        <dbReference type="SAM" id="MobiDB-lite"/>
    </source>
</evidence>
<evidence type="ECO:0000313" key="4">
    <source>
        <dbReference type="Proteomes" id="UP000077266"/>
    </source>
</evidence>
<dbReference type="Proteomes" id="UP000077266">
    <property type="component" value="Unassembled WGS sequence"/>
</dbReference>
<keyword evidence="2" id="KW-0812">Transmembrane</keyword>
<sequence length="144" mass="16000">MPVSGLTLCSLPLRLPFRQQLGAHTHYCQCRRRLSSVRTYARDELGTERRSVCRYRDMGVFVSPVSLAILFACALALAIAGAIWYKKRALSGEKPESSSTDVDLEARVKSVEGHLRREGRGSMDSDTTVIGAPARRPAHVESRR</sequence>
<reference evidence="3 4" key="1">
    <citation type="journal article" date="2016" name="Mol. Biol. Evol.">
        <title>Comparative Genomics of Early-Diverging Mushroom-Forming Fungi Provides Insights into the Origins of Lignocellulose Decay Capabilities.</title>
        <authorList>
            <person name="Nagy L.G."/>
            <person name="Riley R."/>
            <person name="Tritt A."/>
            <person name="Adam C."/>
            <person name="Daum C."/>
            <person name="Floudas D."/>
            <person name="Sun H."/>
            <person name="Yadav J.S."/>
            <person name="Pangilinan J."/>
            <person name="Larsson K.H."/>
            <person name="Matsuura K."/>
            <person name="Barry K."/>
            <person name="Labutti K."/>
            <person name="Kuo R."/>
            <person name="Ohm R.A."/>
            <person name="Bhattacharya S.S."/>
            <person name="Shirouzu T."/>
            <person name="Yoshinaga Y."/>
            <person name="Martin F.M."/>
            <person name="Grigoriev I.V."/>
            <person name="Hibbett D.S."/>
        </authorList>
    </citation>
    <scope>NUCLEOTIDE SEQUENCE [LARGE SCALE GENOMIC DNA]</scope>
    <source>
        <strain evidence="3 4">HHB12029</strain>
    </source>
</reference>
<evidence type="ECO:0000256" key="2">
    <source>
        <dbReference type="SAM" id="Phobius"/>
    </source>
</evidence>